<feature type="domain" description="Transcription elongation factor GreA/GreB C-terminal" evidence="1">
    <location>
        <begin position="52"/>
        <end position="118"/>
    </location>
</feature>
<protein>
    <submittedName>
        <fullName evidence="2">Transcription elongation factor</fullName>
    </submittedName>
</protein>
<gene>
    <name evidence="2" type="ORF">MicloDRAFT_00033400</name>
</gene>
<dbReference type="AlphaFoldDB" id="I4YS48"/>
<dbReference type="Proteomes" id="UP000003947">
    <property type="component" value="Unassembled WGS sequence"/>
</dbReference>
<evidence type="ECO:0000259" key="1">
    <source>
        <dbReference type="Pfam" id="PF01272"/>
    </source>
</evidence>
<organism evidence="2 3">
    <name type="scientific">Microvirga lotononidis</name>
    <dbReference type="NCBI Taxonomy" id="864069"/>
    <lineage>
        <taxon>Bacteria</taxon>
        <taxon>Pseudomonadati</taxon>
        <taxon>Pseudomonadota</taxon>
        <taxon>Alphaproteobacteria</taxon>
        <taxon>Hyphomicrobiales</taxon>
        <taxon>Methylobacteriaceae</taxon>
        <taxon>Microvirga</taxon>
    </lineage>
</organism>
<dbReference type="RefSeq" id="WP_009762841.1">
    <property type="nucleotide sequence ID" value="NZ_CP141050.1"/>
</dbReference>
<dbReference type="STRING" id="864069.MicloDRAFT_00033400"/>
<proteinExistence type="predicted"/>
<dbReference type="InterPro" id="IPR036953">
    <property type="entry name" value="GreA/GreB_C_sf"/>
</dbReference>
<dbReference type="HOGENOM" id="CLU_120358_0_2_5"/>
<name>I4YS48_9HYPH</name>
<keyword evidence="3" id="KW-1185">Reference proteome</keyword>
<evidence type="ECO:0000313" key="3">
    <source>
        <dbReference type="Proteomes" id="UP000003947"/>
    </source>
</evidence>
<reference evidence="2 3" key="1">
    <citation type="submission" date="2012-02" db="EMBL/GenBank/DDBJ databases">
        <title>Improved High-Quality Draft sequence of Microvirga sp. WSM3557.</title>
        <authorList>
            <consortium name="US DOE Joint Genome Institute"/>
            <person name="Lucas S."/>
            <person name="Han J."/>
            <person name="Lapidus A."/>
            <person name="Cheng J.-F."/>
            <person name="Goodwin L."/>
            <person name="Pitluck S."/>
            <person name="Peters L."/>
            <person name="Zhang X."/>
            <person name="Detter J.C."/>
            <person name="Han C."/>
            <person name="Tapia R."/>
            <person name="Land M."/>
            <person name="Hauser L."/>
            <person name="Kyrpides N."/>
            <person name="Ivanova N."/>
            <person name="Pagani I."/>
            <person name="Brau L."/>
            <person name="Yates R."/>
            <person name="O'Hara G."/>
            <person name="Rui T."/>
            <person name="Howieson J."/>
            <person name="Reeve W."/>
            <person name="Woyke T."/>
        </authorList>
    </citation>
    <scope>NUCLEOTIDE SEQUENCE [LARGE SCALE GENOMIC DNA]</scope>
    <source>
        <strain evidence="2 3">WSM3557</strain>
    </source>
</reference>
<dbReference type="OrthoDB" id="7948161at2"/>
<dbReference type="eggNOG" id="COG0782">
    <property type="taxonomic scope" value="Bacteria"/>
</dbReference>
<dbReference type="SUPFAM" id="SSF54534">
    <property type="entry name" value="FKBP-like"/>
    <property type="match status" value="1"/>
</dbReference>
<dbReference type="InterPro" id="IPR001437">
    <property type="entry name" value="Tscrpt_elong_fac_GreA/B_C"/>
</dbReference>
<keyword evidence="2" id="KW-0648">Protein biosynthesis</keyword>
<accession>I4YS48</accession>
<dbReference type="Pfam" id="PF01272">
    <property type="entry name" value="GreA_GreB"/>
    <property type="match status" value="1"/>
</dbReference>
<dbReference type="GO" id="GO:0003746">
    <property type="term" value="F:translation elongation factor activity"/>
    <property type="evidence" value="ECO:0007669"/>
    <property type="project" value="UniProtKB-KW"/>
</dbReference>
<dbReference type="GO" id="GO:0003677">
    <property type="term" value="F:DNA binding"/>
    <property type="evidence" value="ECO:0007669"/>
    <property type="project" value="InterPro"/>
</dbReference>
<sequence>MHASLPPVMMTHKDHRRLMRTARELAEQVHPLASPLRRELDRATLHAPDQLPDDVVTLDRFVTYRLADGGRVERRALILSEDGMWPHAEVSVLTPVGLSLLGLRPGDRMPVIGSDGPMDAWVEVEGVGLRVTGGLMPVRL</sequence>
<dbReference type="EMBL" id="JH660645">
    <property type="protein sequence ID" value="EIM26790.1"/>
    <property type="molecule type" value="Genomic_DNA"/>
</dbReference>
<dbReference type="Gene3D" id="3.10.50.30">
    <property type="entry name" value="Transcription elongation factor, GreA/GreB, C-terminal domain"/>
    <property type="match status" value="1"/>
</dbReference>
<evidence type="ECO:0000313" key="2">
    <source>
        <dbReference type="EMBL" id="EIM26790.1"/>
    </source>
</evidence>
<dbReference type="GO" id="GO:0032784">
    <property type="term" value="P:regulation of DNA-templated transcription elongation"/>
    <property type="evidence" value="ECO:0007669"/>
    <property type="project" value="InterPro"/>
</dbReference>
<keyword evidence="2" id="KW-0251">Elongation factor</keyword>
<dbReference type="PATRIC" id="fig|864069.3.peg.3635"/>